<proteinExistence type="predicted"/>
<keyword evidence="2" id="KW-1185">Reference proteome</keyword>
<protein>
    <submittedName>
        <fullName evidence="1">Uncharacterized protein</fullName>
    </submittedName>
</protein>
<evidence type="ECO:0000313" key="2">
    <source>
        <dbReference type="Proteomes" id="UP001350005"/>
    </source>
</evidence>
<dbReference type="Proteomes" id="UP001350005">
    <property type="component" value="Unassembled WGS sequence"/>
</dbReference>
<accession>A0ABU7R6W2</accession>
<reference evidence="1 2" key="1">
    <citation type="submission" date="2024-01" db="EMBL/GenBank/DDBJ databases">
        <title>Whole genome of Chryseobacterium arthrosphaerae NNCa 2741.</title>
        <authorList>
            <person name="Boriskina E.V."/>
            <person name="Gordinskaya N.A."/>
            <person name="Kropotov V.S."/>
            <person name="Alekseeva A.E."/>
            <person name="Makhova M.A."/>
            <person name="Kryazhev D.V."/>
            <person name="Shkurkina I.S."/>
        </authorList>
    </citation>
    <scope>NUCLEOTIDE SEQUENCE [LARGE SCALE GENOMIC DNA]</scope>
    <source>
        <strain evidence="1 2">NNCa 2741</strain>
    </source>
</reference>
<dbReference type="EMBL" id="JAZGJU010000189">
    <property type="protein sequence ID" value="MEE6130543.1"/>
    <property type="molecule type" value="Genomic_DNA"/>
</dbReference>
<name>A0ABU7R6W2_9FLAO</name>
<sequence length="108" mass="12018">MGKCDCSAQQKSHECRTNKVKKGADKKHEGCLGQRHLFIDHSKPEVHHVAGGKLGVVQHYGVEADKEHQPKDWLAHAWNDMIELLAERHGESCSKGEINASENAADRV</sequence>
<organism evidence="1 2">
    <name type="scientific">Chryseobacterium arthrosphaerae</name>
    <dbReference type="NCBI Taxonomy" id="651561"/>
    <lineage>
        <taxon>Bacteria</taxon>
        <taxon>Pseudomonadati</taxon>
        <taxon>Bacteroidota</taxon>
        <taxon>Flavobacteriia</taxon>
        <taxon>Flavobacteriales</taxon>
        <taxon>Weeksellaceae</taxon>
        <taxon>Chryseobacterium group</taxon>
        <taxon>Chryseobacterium</taxon>
    </lineage>
</organism>
<feature type="non-terminal residue" evidence="1">
    <location>
        <position position="108"/>
    </location>
</feature>
<gene>
    <name evidence="1" type="ORF">V2E39_24365</name>
</gene>
<evidence type="ECO:0000313" key="1">
    <source>
        <dbReference type="EMBL" id="MEE6130543.1"/>
    </source>
</evidence>
<comment type="caution">
    <text evidence="1">The sequence shown here is derived from an EMBL/GenBank/DDBJ whole genome shotgun (WGS) entry which is preliminary data.</text>
</comment>